<evidence type="ECO:0000313" key="4">
    <source>
        <dbReference type="Proteomes" id="UP001596282"/>
    </source>
</evidence>
<keyword evidence="4" id="KW-1185">Reference proteome</keyword>
<feature type="region of interest" description="Disordered" evidence="1">
    <location>
        <begin position="213"/>
        <end position="261"/>
    </location>
</feature>
<evidence type="ECO:0000256" key="2">
    <source>
        <dbReference type="SAM" id="SignalP"/>
    </source>
</evidence>
<organism evidence="3 4">
    <name type="scientific">Lactiplantibacillus daowaiensis</name>
    <dbReference type="NCBI Taxonomy" id="2559918"/>
    <lineage>
        <taxon>Bacteria</taxon>
        <taxon>Bacillati</taxon>
        <taxon>Bacillota</taxon>
        <taxon>Bacilli</taxon>
        <taxon>Lactobacillales</taxon>
        <taxon>Lactobacillaceae</taxon>
        <taxon>Lactiplantibacillus</taxon>
    </lineage>
</organism>
<evidence type="ECO:0008006" key="5">
    <source>
        <dbReference type="Google" id="ProtNLM"/>
    </source>
</evidence>
<dbReference type="RefSeq" id="WP_137628587.1">
    <property type="nucleotide sequence ID" value="NZ_BJDJ01000010.1"/>
</dbReference>
<proteinExistence type="predicted"/>
<dbReference type="Proteomes" id="UP001596282">
    <property type="component" value="Unassembled WGS sequence"/>
</dbReference>
<protein>
    <recommendedName>
        <fullName evidence="5">D-alanyl-D-alanine carboxypeptidase</fullName>
    </recommendedName>
</protein>
<feature type="compositionally biased region" description="Low complexity" evidence="1">
    <location>
        <begin position="225"/>
        <end position="243"/>
    </location>
</feature>
<feature type="chain" id="PRO_5046675081" description="D-alanyl-D-alanine carboxypeptidase" evidence="2">
    <location>
        <begin position="27"/>
        <end position="424"/>
    </location>
</feature>
<accession>A0ABW1S1E0</accession>
<evidence type="ECO:0000256" key="1">
    <source>
        <dbReference type="SAM" id="MobiDB-lite"/>
    </source>
</evidence>
<dbReference type="EMBL" id="JBHSSC010000040">
    <property type="protein sequence ID" value="MFC6181648.1"/>
    <property type="molecule type" value="Genomic_DNA"/>
</dbReference>
<reference evidence="4" key="1">
    <citation type="journal article" date="2019" name="Int. J. Syst. Evol. Microbiol.">
        <title>The Global Catalogue of Microorganisms (GCM) 10K type strain sequencing project: providing services to taxonomists for standard genome sequencing and annotation.</title>
        <authorList>
            <consortium name="The Broad Institute Genomics Platform"/>
            <consortium name="The Broad Institute Genome Sequencing Center for Infectious Disease"/>
            <person name="Wu L."/>
            <person name="Ma J."/>
        </authorList>
    </citation>
    <scope>NUCLEOTIDE SEQUENCE [LARGE SCALE GENOMIC DNA]</scope>
    <source>
        <strain evidence="4">CCM 8933</strain>
    </source>
</reference>
<comment type="caution">
    <text evidence="3">The sequence shown here is derived from an EMBL/GenBank/DDBJ whole genome shotgun (WGS) entry which is preliminary data.</text>
</comment>
<feature type="signal peptide" evidence="2">
    <location>
        <begin position="1"/>
        <end position="26"/>
    </location>
</feature>
<gene>
    <name evidence="3" type="ORF">ACFP5Y_10480</name>
</gene>
<evidence type="ECO:0000313" key="3">
    <source>
        <dbReference type="EMBL" id="MFC6181648.1"/>
    </source>
</evidence>
<sequence>MKLGRLMLITATAVGLGQLVTMTAQAKGGYQRTKTTAIKSKLFYSTSKTGKTYQANRSLINFKFKANHHLKDYRETAWLATSKTVINVHGKNRLYYYVQNSDLKAQGWVWRGYLKPGKNGFRVSRDMHPKTQNLVMAKPGKIYQFGKNPFNVRFNHSVALNDKMTYKLTQVWTVYKQAKAYRYYYVVSSDNKVKGWVWHGYLKTGQVTEQTNKPVVNTGNASKPVTNSSVNTSVGGTNTGTSTQSQKPGAGNVKPSETVPAWATDDGKRTRLVIKFKELRSFIRTGGIYKPGLYTTNFNNGPKFFVIKHENISYRVDKTNSYRHLYYFYGFENGVEKKLDYFLQTQYGSVPVNGDILRNSGAFMSINAPEAQKKYDETNSNYDTNPPRWYQLNVDNRDYTLWQYNLNTKTWNKTKDHLNSAYSV</sequence>
<keyword evidence="2" id="KW-0732">Signal</keyword>
<name>A0ABW1S1E0_9LACO</name>
<feature type="compositionally biased region" description="Polar residues" evidence="1">
    <location>
        <begin position="213"/>
        <end position="224"/>
    </location>
</feature>